<dbReference type="AlphaFoldDB" id="A0A2W5MBW5"/>
<accession>A0A2W5MBW5</accession>
<protein>
    <submittedName>
        <fullName evidence="1">Uncharacterized protein</fullName>
    </submittedName>
</protein>
<organism evidence="1 2">
    <name type="scientific">Rhodanobacter denitrificans</name>
    <dbReference type="NCBI Taxonomy" id="666685"/>
    <lineage>
        <taxon>Bacteria</taxon>
        <taxon>Pseudomonadati</taxon>
        <taxon>Pseudomonadota</taxon>
        <taxon>Gammaproteobacteria</taxon>
        <taxon>Lysobacterales</taxon>
        <taxon>Rhodanobacteraceae</taxon>
        <taxon>Rhodanobacter</taxon>
    </lineage>
</organism>
<gene>
    <name evidence="1" type="ORF">DI564_05815</name>
</gene>
<dbReference type="EMBL" id="QFPO01000004">
    <property type="protein sequence ID" value="PZQ17327.1"/>
    <property type="molecule type" value="Genomic_DNA"/>
</dbReference>
<comment type="caution">
    <text evidence="1">The sequence shown here is derived from an EMBL/GenBank/DDBJ whole genome shotgun (WGS) entry which is preliminary data.</text>
</comment>
<dbReference type="InterPro" id="IPR008979">
    <property type="entry name" value="Galactose-bd-like_sf"/>
</dbReference>
<proteinExistence type="predicted"/>
<dbReference type="Proteomes" id="UP000249046">
    <property type="component" value="Unassembled WGS sequence"/>
</dbReference>
<name>A0A2W5MBW5_9GAMM</name>
<dbReference type="SUPFAM" id="SSF49785">
    <property type="entry name" value="Galactose-binding domain-like"/>
    <property type="match status" value="1"/>
</dbReference>
<sequence>MFDTTPKIVLDQSETFDDTGDTRTYAWMVADPTRPARIVLAYTDAFGALGTSPQVNNLDLTVASGGQTYLGNRFQMNVSTTGGSSDNKNNYEAVFLSAGASNLTITVTAANIAGDGVPGSGDATDQDFALVCSNCVRESIFADGFEASQ</sequence>
<dbReference type="Gene3D" id="2.60.120.380">
    <property type="match status" value="1"/>
</dbReference>
<reference evidence="1 2" key="1">
    <citation type="submission" date="2017-08" db="EMBL/GenBank/DDBJ databases">
        <title>Infants hospitalized years apart are colonized by the same room-sourced microbial strains.</title>
        <authorList>
            <person name="Brooks B."/>
            <person name="Olm M.R."/>
            <person name="Firek B.A."/>
            <person name="Baker R."/>
            <person name="Thomas B.C."/>
            <person name="Morowitz M.J."/>
            <person name="Banfield J.F."/>
        </authorList>
    </citation>
    <scope>NUCLEOTIDE SEQUENCE [LARGE SCALE GENOMIC DNA]</scope>
    <source>
        <strain evidence="1">S2_005_003_R2_42</strain>
    </source>
</reference>
<evidence type="ECO:0000313" key="1">
    <source>
        <dbReference type="EMBL" id="PZQ17327.1"/>
    </source>
</evidence>
<evidence type="ECO:0000313" key="2">
    <source>
        <dbReference type="Proteomes" id="UP000249046"/>
    </source>
</evidence>